<reference evidence="1" key="1">
    <citation type="submission" date="2020-02" db="EMBL/GenBank/DDBJ databases">
        <authorList>
            <person name="Palmer J.M."/>
        </authorList>
    </citation>
    <scope>NUCLEOTIDE SEQUENCE</scope>
    <source>
        <strain evidence="1">EPUS1.4</strain>
        <tissue evidence="1">Thallus</tissue>
    </source>
</reference>
<accession>A0A8H7E6L8</accession>
<evidence type="ECO:0000313" key="2">
    <source>
        <dbReference type="Proteomes" id="UP000606974"/>
    </source>
</evidence>
<protein>
    <submittedName>
        <fullName evidence="1">Uncharacterized protein</fullName>
    </submittedName>
</protein>
<name>A0A8H7E6L8_9EURO</name>
<gene>
    <name evidence="1" type="ORF">GJ744_001932</name>
</gene>
<comment type="caution">
    <text evidence="1">The sequence shown here is derived from an EMBL/GenBank/DDBJ whole genome shotgun (WGS) entry which is preliminary data.</text>
</comment>
<dbReference type="AlphaFoldDB" id="A0A8H7E6L8"/>
<sequence length="346" mass="39428">MYVLLQKIQRTLHRIYAPSDENTVEEAHEWEYNLLKTFDHFDPTFGIDFLGFTLEKGLSQYCEHELGGLLQEGPNITGSHLRTDYKNYLLLCCASAKGESQKLVPTFLAGGADPNATFFLPVHSAFKITPWLRFLITGGQLLEGQRNAIQGFLARDASLDDRIVLQIFISTMGGFMVSWPWVRQMMICSKILVEVNAAFLPREYVASAEGEESLLQHPNLLEVPSHRQVLLVQESDESRWAIATSQTSASLLTSLYGLNPKCWRYCSLWFLMEGAEQICGMIQELCHNELEKVNHLDFLEQRGYYKRPEDPAVPQRPFARFENITEMEESSEGKEACNMPSLKDEC</sequence>
<proteinExistence type="predicted"/>
<dbReference type="Proteomes" id="UP000606974">
    <property type="component" value="Unassembled WGS sequence"/>
</dbReference>
<dbReference type="EMBL" id="JAACFV010000013">
    <property type="protein sequence ID" value="KAF7512364.1"/>
    <property type="molecule type" value="Genomic_DNA"/>
</dbReference>
<evidence type="ECO:0000313" key="1">
    <source>
        <dbReference type="EMBL" id="KAF7512364.1"/>
    </source>
</evidence>
<keyword evidence="2" id="KW-1185">Reference proteome</keyword>
<organism evidence="1 2">
    <name type="scientific">Endocarpon pusillum</name>
    <dbReference type="NCBI Taxonomy" id="364733"/>
    <lineage>
        <taxon>Eukaryota</taxon>
        <taxon>Fungi</taxon>
        <taxon>Dikarya</taxon>
        <taxon>Ascomycota</taxon>
        <taxon>Pezizomycotina</taxon>
        <taxon>Eurotiomycetes</taxon>
        <taxon>Chaetothyriomycetidae</taxon>
        <taxon>Verrucariales</taxon>
        <taxon>Verrucariaceae</taxon>
        <taxon>Endocarpon</taxon>
    </lineage>
</organism>